<dbReference type="EMBL" id="LKFU01000029">
    <property type="protein sequence ID" value="RND88245.1"/>
    <property type="molecule type" value="Genomic_DNA"/>
</dbReference>
<dbReference type="Proteomes" id="UP000285532">
    <property type="component" value="Unassembled WGS sequence"/>
</dbReference>
<evidence type="ECO:0000256" key="1">
    <source>
        <dbReference type="SAM" id="MobiDB-lite"/>
    </source>
</evidence>
<gene>
    <name evidence="2" type="ORF">FAM18172_00458</name>
</gene>
<name>A0A422MDM0_LACPA</name>
<protein>
    <submittedName>
        <fullName evidence="2">Uncharacterized protein</fullName>
    </submittedName>
</protein>
<accession>A0A422MDM0</accession>
<dbReference type="InterPro" id="IPR041073">
    <property type="entry name" value="MobL"/>
</dbReference>
<sequence>MEPQPTREWKRVTVEGKHGETYQEWQRKGYVPKKILNHFKAAFANEMVDRDRSLARISDLIRQRLQPDQRSAWRHQSSLDFAVRYQELVKSLPRDRRLWKYNNNAMQPYRGQLDAMSRNYLMRCKPEELGEFKQLLAQETRFREALYGSGTKEANRAQDYTDNKLHELYARMGNSILKDISAYRSEQEAVSQTHHQPSVANHLNGLQKIFNADIKAQRLAKREYQRRQADQDREREKDKKKQEQQTRFY</sequence>
<feature type="region of interest" description="Disordered" evidence="1">
    <location>
        <begin position="220"/>
        <end position="249"/>
    </location>
</feature>
<dbReference type="Pfam" id="PF18555">
    <property type="entry name" value="MobL"/>
    <property type="match status" value="1"/>
</dbReference>
<dbReference type="AlphaFoldDB" id="A0A422MDM0"/>
<reference evidence="2 3" key="1">
    <citation type="journal article" date="2018" name="Front. Microbiol.">
        <title>Conversion of Methionine to Cysteine in Lactobacillus paracasei Depends on the Highly Mobile cysK-ctl-cysE Gene Cluster.</title>
        <authorList>
            <person name="Wuthrich D."/>
            <person name="Irmler S."/>
            <person name="Berthoud H."/>
            <person name="Guggenbuhl B."/>
            <person name="Eugster E."/>
            <person name="Bruggmann R."/>
        </authorList>
    </citation>
    <scope>NUCLEOTIDE SEQUENCE [LARGE SCALE GENOMIC DNA]</scope>
    <source>
        <strain evidence="2 3">FAM18172</strain>
    </source>
</reference>
<evidence type="ECO:0000313" key="3">
    <source>
        <dbReference type="Proteomes" id="UP000285532"/>
    </source>
</evidence>
<comment type="caution">
    <text evidence="2">The sequence shown here is derived from an EMBL/GenBank/DDBJ whole genome shotgun (WGS) entry which is preliminary data.</text>
</comment>
<evidence type="ECO:0000313" key="2">
    <source>
        <dbReference type="EMBL" id="RND88245.1"/>
    </source>
</evidence>
<organism evidence="2 3">
    <name type="scientific">Lacticaseibacillus paracasei</name>
    <name type="common">Lactobacillus paracasei</name>
    <dbReference type="NCBI Taxonomy" id="1597"/>
    <lineage>
        <taxon>Bacteria</taxon>
        <taxon>Bacillati</taxon>
        <taxon>Bacillota</taxon>
        <taxon>Bacilli</taxon>
        <taxon>Lactobacillales</taxon>
        <taxon>Lactobacillaceae</taxon>
        <taxon>Lacticaseibacillus</taxon>
    </lineage>
</organism>
<proteinExistence type="predicted"/>